<dbReference type="GO" id="GO:0140664">
    <property type="term" value="F:ATP-dependent DNA damage sensor activity"/>
    <property type="evidence" value="ECO:0007669"/>
    <property type="project" value="InterPro"/>
</dbReference>
<dbReference type="InterPro" id="IPR020588">
    <property type="entry name" value="RecA_ATP-bd"/>
</dbReference>
<dbReference type="PANTHER" id="PTHR32472:SF10">
    <property type="entry name" value="DNA REPAIR PROTEIN RADA-LIKE PROTEIN"/>
    <property type="match status" value="1"/>
</dbReference>
<dbReference type="InterPro" id="IPR003593">
    <property type="entry name" value="AAA+_ATPase"/>
</dbReference>
<proteinExistence type="predicted"/>
<evidence type="ECO:0000313" key="11">
    <source>
        <dbReference type="EnsemblPlants" id="Pp3c1_36770V3.2"/>
    </source>
</evidence>
<gene>
    <name evidence="11" type="primary">LOC112285994</name>
</gene>
<dbReference type="InterPro" id="IPR020568">
    <property type="entry name" value="Ribosomal_Su5_D2-typ_SF"/>
</dbReference>
<dbReference type="GO" id="GO:0016787">
    <property type="term" value="F:hydrolase activity"/>
    <property type="evidence" value="ECO:0007669"/>
    <property type="project" value="UniProtKB-KW"/>
</dbReference>
<organism evidence="11 12">
    <name type="scientific">Physcomitrium patens</name>
    <name type="common">Spreading-leaved earth moss</name>
    <name type="synonym">Physcomitrella patens</name>
    <dbReference type="NCBI Taxonomy" id="3218"/>
    <lineage>
        <taxon>Eukaryota</taxon>
        <taxon>Viridiplantae</taxon>
        <taxon>Streptophyta</taxon>
        <taxon>Embryophyta</taxon>
        <taxon>Bryophyta</taxon>
        <taxon>Bryophytina</taxon>
        <taxon>Bryopsida</taxon>
        <taxon>Funariidae</taxon>
        <taxon>Funariales</taxon>
        <taxon>Funariaceae</taxon>
        <taxon>Physcomitrium</taxon>
    </lineage>
</organism>
<dbReference type="NCBIfam" id="TIGR00416">
    <property type="entry name" value="sms"/>
    <property type="match status" value="1"/>
</dbReference>
<reference evidence="11 12" key="2">
    <citation type="journal article" date="2018" name="Plant J.">
        <title>The Physcomitrella patens chromosome-scale assembly reveals moss genome structure and evolution.</title>
        <authorList>
            <person name="Lang D."/>
            <person name="Ullrich K.K."/>
            <person name="Murat F."/>
            <person name="Fuchs J."/>
            <person name="Jenkins J."/>
            <person name="Haas F.B."/>
            <person name="Piednoel M."/>
            <person name="Gundlach H."/>
            <person name="Van Bel M."/>
            <person name="Meyberg R."/>
            <person name="Vives C."/>
            <person name="Morata J."/>
            <person name="Symeonidi A."/>
            <person name="Hiss M."/>
            <person name="Muchero W."/>
            <person name="Kamisugi Y."/>
            <person name="Saleh O."/>
            <person name="Blanc G."/>
            <person name="Decker E.L."/>
            <person name="van Gessel N."/>
            <person name="Grimwood J."/>
            <person name="Hayes R.D."/>
            <person name="Graham S.W."/>
            <person name="Gunter L.E."/>
            <person name="McDaniel S.F."/>
            <person name="Hoernstein S.N.W."/>
            <person name="Larsson A."/>
            <person name="Li F.W."/>
            <person name="Perroud P.F."/>
            <person name="Phillips J."/>
            <person name="Ranjan P."/>
            <person name="Rokshar D.S."/>
            <person name="Rothfels C.J."/>
            <person name="Schneider L."/>
            <person name="Shu S."/>
            <person name="Stevenson D.W."/>
            <person name="Thummler F."/>
            <person name="Tillich M."/>
            <person name="Villarreal Aguilar J.C."/>
            <person name="Widiez T."/>
            <person name="Wong G.K."/>
            <person name="Wymore A."/>
            <person name="Zhang Y."/>
            <person name="Zimmer A.D."/>
            <person name="Quatrano R.S."/>
            <person name="Mayer K.F.X."/>
            <person name="Goodstein D."/>
            <person name="Casacuberta J.M."/>
            <person name="Vandepoele K."/>
            <person name="Reski R."/>
            <person name="Cuming A.C."/>
            <person name="Tuskan G.A."/>
            <person name="Maumus F."/>
            <person name="Salse J."/>
            <person name="Schmutz J."/>
            <person name="Rensing S.A."/>
        </authorList>
    </citation>
    <scope>NUCLEOTIDE SEQUENCE [LARGE SCALE GENOMIC DNA]</scope>
    <source>
        <strain evidence="11 12">cv. Gransden 2004</strain>
    </source>
</reference>
<name>A0A7I4FBW0_PHYPA</name>
<evidence type="ECO:0000256" key="6">
    <source>
        <dbReference type="ARBA" id="ARBA00022840"/>
    </source>
</evidence>
<dbReference type="SMART" id="SM00382">
    <property type="entry name" value="AAA"/>
    <property type="match status" value="1"/>
</dbReference>
<keyword evidence="6" id="KW-0067">ATP-binding</keyword>
<keyword evidence="7" id="KW-0346">Stress response</keyword>
<dbReference type="EMBL" id="ABEU02000001">
    <property type="status" value="NOT_ANNOTATED_CDS"/>
    <property type="molecule type" value="Genomic_DNA"/>
</dbReference>
<reference evidence="11" key="3">
    <citation type="submission" date="2020-12" db="UniProtKB">
        <authorList>
            <consortium name="EnsemblPlants"/>
        </authorList>
    </citation>
    <scope>IDENTIFICATION</scope>
</reference>
<dbReference type="InterPro" id="IPR041166">
    <property type="entry name" value="Rubredoxin_2"/>
</dbReference>
<dbReference type="AlphaFoldDB" id="A0A7I4FBW0"/>
<keyword evidence="12" id="KW-1185">Reference proteome</keyword>
<sequence>MRGLYIVGALHSLNVSLCTKFSSRAVQTQPRIVTLRDCKCSWSPGANEFSFPNAQSDKVRFRDRISAPRDLSSQRLTSGNLLFSRQSCIDFRFVAKRKIFACGSRDFTGIGRKKAVAKTKTHWVCEDCGESYTQWWGQCRNCKAMNSMKEFKEHTGNAGKRGGAGARAVENLVLSQANGTVKKSPRAGGRAWLESVGGGPQRLSDVAAGHSQLHWRLPLQGDTGQEIGRVLGGGLVPGSLILVGGDPGVGKSTLLLQVAGLIAKGTDEQGPGPVLYVSGEESVEQISNRADRLNITAHELFLYSATDLELVIGSITEIQPRAVIVDSIQTVYLAEANGSAGSVSQVRECATALLRAAKETKIPIFLVGHVTKGGDIAGPKILEHVVDVVLYMEGERLQSHRLLRVVKNRYGSTDEVGVFEMVQEGLAAVASPSELFLSARNENLTNAASAAVAVTMEGSRPILLEVQALTSSVGQQPGRRTANGVDAQRLSLLLAVLVKQASLRLSNQDVFINVVGGLQLREPAADVAIAVAICSRSVSFLNYCFNYPS</sequence>
<keyword evidence="8" id="KW-0238">DNA-binding</keyword>
<dbReference type="CDD" id="cd01121">
    <property type="entry name" value="RadA_SMS_N"/>
    <property type="match status" value="1"/>
</dbReference>
<keyword evidence="3" id="KW-0227">DNA damage</keyword>
<feature type="domain" description="RecA family profile 1" evidence="10">
    <location>
        <begin position="216"/>
        <end position="370"/>
    </location>
</feature>
<keyword evidence="9" id="KW-0234">DNA repair</keyword>
<keyword evidence="5" id="KW-0378">Hydrolase</keyword>
<dbReference type="PRINTS" id="PR01874">
    <property type="entry name" value="DNAREPAIRADA"/>
</dbReference>
<keyword evidence="4" id="KW-0862">Zinc</keyword>
<dbReference type="PANTHER" id="PTHR32472">
    <property type="entry name" value="DNA REPAIR PROTEIN RADA"/>
    <property type="match status" value="1"/>
</dbReference>
<evidence type="ECO:0000256" key="2">
    <source>
        <dbReference type="ARBA" id="ARBA00022741"/>
    </source>
</evidence>
<evidence type="ECO:0000256" key="3">
    <source>
        <dbReference type="ARBA" id="ARBA00022763"/>
    </source>
</evidence>
<keyword evidence="1" id="KW-0479">Metal-binding</keyword>
<dbReference type="Pfam" id="PF13481">
    <property type="entry name" value="AAA_25"/>
    <property type="match status" value="1"/>
</dbReference>
<evidence type="ECO:0000256" key="8">
    <source>
        <dbReference type="ARBA" id="ARBA00023125"/>
    </source>
</evidence>
<evidence type="ECO:0000256" key="5">
    <source>
        <dbReference type="ARBA" id="ARBA00022801"/>
    </source>
</evidence>
<accession>A0A7I4FBW0</accession>
<dbReference type="SUPFAM" id="SSF52540">
    <property type="entry name" value="P-loop containing nucleoside triphosphate hydrolases"/>
    <property type="match status" value="1"/>
</dbReference>
<dbReference type="GO" id="GO:0008270">
    <property type="term" value="F:zinc ion binding"/>
    <property type="evidence" value="ECO:0007669"/>
    <property type="project" value="UniProtKB-KW"/>
</dbReference>
<dbReference type="Gene3D" id="3.40.50.300">
    <property type="entry name" value="P-loop containing nucleotide triphosphate hydrolases"/>
    <property type="match status" value="1"/>
</dbReference>
<evidence type="ECO:0000259" key="10">
    <source>
        <dbReference type="PROSITE" id="PS50162"/>
    </source>
</evidence>
<evidence type="ECO:0000256" key="9">
    <source>
        <dbReference type="ARBA" id="ARBA00023204"/>
    </source>
</evidence>
<keyword evidence="2" id="KW-0547">Nucleotide-binding</keyword>
<evidence type="ECO:0000256" key="7">
    <source>
        <dbReference type="ARBA" id="ARBA00023016"/>
    </source>
</evidence>
<evidence type="ECO:0000256" key="4">
    <source>
        <dbReference type="ARBA" id="ARBA00022771"/>
    </source>
</evidence>
<keyword evidence="4" id="KW-0863">Zinc-finger</keyword>
<dbReference type="GO" id="GO:0006281">
    <property type="term" value="P:DNA repair"/>
    <property type="evidence" value="ECO:0007669"/>
    <property type="project" value="UniProtKB-KW"/>
</dbReference>
<dbReference type="PROSITE" id="PS50162">
    <property type="entry name" value="RECA_2"/>
    <property type="match status" value="1"/>
</dbReference>
<dbReference type="GO" id="GO:0005524">
    <property type="term" value="F:ATP binding"/>
    <property type="evidence" value="ECO:0007669"/>
    <property type="project" value="UniProtKB-KW"/>
</dbReference>
<dbReference type="InterPro" id="IPR027417">
    <property type="entry name" value="P-loop_NTPase"/>
</dbReference>
<dbReference type="GO" id="GO:0003684">
    <property type="term" value="F:damaged DNA binding"/>
    <property type="evidence" value="ECO:0007669"/>
    <property type="project" value="InterPro"/>
</dbReference>
<evidence type="ECO:0000256" key="1">
    <source>
        <dbReference type="ARBA" id="ARBA00022723"/>
    </source>
</evidence>
<dbReference type="Gramene" id="Pp3c1_36770V3.2">
    <property type="protein sequence ID" value="Pp3c1_36770V3.2"/>
    <property type="gene ID" value="Pp3c1_36770"/>
</dbReference>
<evidence type="ECO:0000313" key="12">
    <source>
        <dbReference type="Proteomes" id="UP000006727"/>
    </source>
</evidence>
<reference evidence="11 12" key="1">
    <citation type="journal article" date="2008" name="Science">
        <title>The Physcomitrella genome reveals evolutionary insights into the conquest of land by plants.</title>
        <authorList>
            <person name="Rensing S."/>
            <person name="Lang D."/>
            <person name="Zimmer A."/>
            <person name="Terry A."/>
            <person name="Salamov A."/>
            <person name="Shapiro H."/>
            <person name="Nishiyama T."/>
            <person name="Perroud P.-F."/>
            <person name="Lindquist E."/>
            <person name="Kamisugi Y."/>
            <person name="Tanahashi T."/>
            <person name="Sakakibara K."/>
            <person name="Fujita T."/>
            <person name="Oishi K."/>
            <person name="Shin-I T."/>
            <person name="Kuroki Y."/>
            <person name="Toyoda A."/>
            <person name="Suzuki Y."/>
            <person name="Hashimoto A."/>
            <person name="Yamaguchi K."/>
            <person name="Sugano A."/>
            <person name="Kohara Y."/>
            <person name="Fujiyama A."/>
            <person name="Anterola A."/>
            <person name="Aoki S."/>
            <person name="Ashton N."/>
            <person name="Barbazuk W.B."/>
            <person name="Barker E."/>
            <person name="Bennetzen J."/>
            <person name="Bezanilla M."/>
            <person name="Blankenship R."/>
            <person name="Cho S.H."/>
            <person name="Dutcher S."/>
            <person name="Estelle M."/>
            <person name="Fawcett J.A."/>
            <person name="Gundlach H."/>
            <person name="Hanada K."/>
            <person name="Heyl A."/>
            <person name="Hicks K.A."/>
            <person name="Hugh J."/>
            <person name="Lohr M."/>
            <person name="Mayer K."/>
            <person name="Melkozernov A."/>
            <person name="Murata T."/>
            <person name="Nelson D."/>
            <person name="Pils B."/>
            <person name="Prigge M."/>
            <person name="Reiss B."/>
            <person name="Renner T."/>
            <person name="Rombauts S."/>
            <person name="Rushton P."/>
            <person name="Sanderfoot A."/>
            <person name="Schween G."/>
            <person name="Shiu S.-H."/>
            <person name="Stueber K."/>
            <person name="Theodoulou F.L."/>
            <person name="Tu H."/>
            <person name="Van de Peer Y."/>
            <person name="Verrier P.J."/>
            <person name="Waters E."/>
            <person name="Wood A."/>
            <person name="Yang L."/>
            <person name="Cove D."/>
            <person name="Cuming A."/>
            <person name="Hasebe M."/>
            <person name="Lucas S."/>
            <person name="Mishler D.B."/>
            <person name="Reski R."/>
            <person name="Grigoriev I."/>
            <person name="Quatrano R.S."/>
            <person name="Boore J.L."/>
        </authorList>
    </citation>
    <scope>NUCLEOTIDE SEQUENCE [LARGE SCALE GENOMIC DNA]</scope>
    <source>
        <strain evidence="11 12">cv. Gransden 2004</strain>
    </source>
</reference>
<dbReference type="Pfam" id="PF18073">
    <property type="entry name" value="Zn_ribbon_LapB"/>
    <property type="match status" value="1"/>
</dbReference>
<dbReference type="InterPro" id="IPR004504">
    <property type="entry name" value="DNA_repair_RadA"/>
</dbReference>
<dbReference type="Proteomes" id="UP000006727">
    <property type="component" value="Chromosome 1"/>
</dbReference>
<dbReference type="FunFam" id="3.40.50.300:FF:000050">
    <property type="entry name" value="DNA repair protein RadA"/>
    <property type="match status" value="1"/>
</dbReference>
<protein>
    <recommendedName>
        <fullName evidence="10">RecA family profile 1 domain-containing protein</fullName>
    </recommendedName>
</protein>
<dbReference type="SUPFAM" id="SSF54211">
    <property type="entry name" value="Ribosomal protein S5 domain 2-like"/>
    <property type="match status" value="1"/>
</dbReference>
<dbReference type="EnsemblPlants" id="Pp3c1_36770V3.2">
    <property type="protein sequence ID" value="Pp3c1_36770V3.2"/>
    <property type="gene ID" value="Pp3c1_36770"/>
</dbReference>